<evidence type="ECO:0000256" key="1">
    <source>
        <dbReference type="SAM" id="MobiDB-lite"/>
    </source>
</evidence>
<keyword evidence="3" id="KW-1185">Reference proteome</keyword>
<sequence>MIGSFSASATLIPPLDDIDIKELSGALSIGNNFGIDVVKKKKKEALNNSTEDKSPKVNIRYTKD</sequence>
<dbReference type="STRING" id="748449.Halha_1673"/>
<feature type="compositionally biased region" description="Basic and acidic residues" evidence="1">
    <location>
        <begin position="50"/>
        <end position="64"/>
    </location>
</feature>
<dbReference type="HOGENOM" id="CLU_2861520_0_0_9"/>
<reference evidence="3" key="1">
    <citation type="submission" date="2012-02" db="EMBL/GenBank/DDBJ databases">
        <title>The complete genome of Halobacteroides halobius DSM 5150.</title>
        <authorList>
            <person name="Lucas S."/>
            <person name="Copeland A."/>
            <person name="Lapidus A."/>
            <person name="Glavina del Rio T."/>
            <person name="Dalin E."/>
            <person name="Tice H."/>
            <person name="Bruce D."/>
            <person name="Goodwin L."/>
            <person name="Pitluck S."/>
            <person name="Peters L."/>
            <person name="Mikhailova N."/>
            <person name="Gu W."/>
            <person name="Kyrpides N."/>
            <person name="Mavromatis K."/>
            <person name="Ivanova N."/>
            <person name="Brettin T."/>
            <person name="Detter J.C."/>
            <person name="Han C."/>
            <person name="Larimer F."/>
            <person name="Land M."/>
            <person name="Hauser L."/>
            <person name="Markowitz V."/>
            <person name="Cheng J.-F."/>
            <person name="Hugenholtz P."/>
            <person name="Woyke T."/>
            <person name="Wu D."/>
            <person name="Tindall B."/>
            <person name="Pomrenke H."/>
            <person name="Brambilla E."/>
            <person name="Klenk H.-P."/>
            <person name="Eisen J.A."/>
        </authorList>
    </citation>
    <scope>NUCLEOTIDE SEQUENCE [LARGE SCALE GENOMIC DNA]</scope>
    <source>
        <strain evidence="3">ATCC 35273 / DSM 5150 / MD-1</strain>
    </source>
</reference>
<feature type="region of interest" description="Disordered" evidence="1">
    <location>
        <begin position="45"/>
        <end position="64"/>
    </location>
</feature>
<gene>
    <name evidence="2" type="ordered locus">Halha_1673</name>
</gene>
<evidence type="ECO:0000313" key="3">
    <source>
        <dbReference type="Proteomes" id="UP000010880"/>
    </source>
</evidence>
<protein>
    <submittedName>
        <fullName evidence="2">Uncharacterized protein</fullName>
    </submittedName>
</protein>
<proteinExistence type="predicted"/>
<evidence type="ECO:0000313" key="2">
    <source>
        <dbReference type="EMBL" id="AGB41610.1"/>
    </source>
</evidence>
<dbReference type="EMBL" id="CP003359">
    <property type="protein sequence ID" value="AGB41610.1"/>
    <property type="molecule type" value="Genomic_DNA"/>
</dbReference>
<dbReference type="KEGG" id="hhl:Halha_1673"/>
<name>L0KAN7_HALHC</name>
<dbReference type="AlphaFoldDB" id="L0KAN7"/>
<dbReference type="Proteomes" id="UP000010880">
    <property type="component" value="Chromosome"/>
</dbReference>
<accession>L0KAN7</accession>
<organism evidence="2 3">
    <name type="scientific">Halobacteroides halobius (strain ATCC 35273 / DSM 5150 / MD-1)</name>
    <dbReference type="NCBI Taxonomy" id="748449"/>
    <lineage>
        <taxon>Bacteria</taxon>
        <taxon>Bacillati</taxon>
        <taxon>Bacillota</taxon>
        <taxon>Clostridia</taxon>
        <taxon>Halanaerobiales</taxon>
        <taxon>Halobacteroidaceae</taxon>
        <taxon>Halobacteroides</taxon>
    </lineage>
</organism>